<name>A0AAE0HUY2_9PEZI</name>
<organism evidence="3 4">
    <name type="scientific">Apodospora peruviana</name>
    <dbReference type="NCBI Taxonomy" id="516989"/>
    <lineage>
        <taxon>Eukaryota</taxon>
        <taxon>Fungi</taxon>
        <taxon>Dikarya</taxon>
        <taxon>Ascomycota</taxon>
        <taxon>Pezizomycotina</taxon>
        <taxon>Sordariomycetes</taxon>
        <taxon>Sordariomycetidae</taxon>
        <taxon>Sordariales</taxon>
        <taxon>Lasiosphaeriaceae</taxon>
        <taxon>Apodospora</taxon>
    </lineage>
</organism>
<evidence type="ECO:0000256" key="1">
    <source>
        <dbReference type="ARBA" id="ARBA00038376"/>
    </source>
</evidence>
<dbReference type="Pfam" id="PF13460">
    <property type="entry name" value="NAD_binding_10"/>
    <property type="match status" value="1"/>
</dbReference>
<sequence>MSTSTKTVLFLGATGGVCLSALRRSLAAGHTCIALCRTPSKLTNQLTTAETSSPNLLIEQGNAQDVDSLVRCLTKTASVDTVLSSIGGAFSISKMNIDDPKTCEVGMNALVEAIRRTKLHPHIIAVSSTGISDAGRDIPLPMVPLYHVLLKAPHKDKKNMETALIKSGEPRWTIVRPSFYTDGPETDGQVRAGVEDLAGQPKFESKAIGYSISRLDVGKWIFENLLRAGEADVRKYTQKAVMITY</sequence>
<evidence type="ECO:0000313" key="4">
    <source>
        <dbReference type="Proteomes" id="UP001283341"/>
    </source>
</evidence>
<dbReference type="PANTHER" id="PTHR43355:SF2">
    <property type="entry name" value="FLAVIN REDUCTASE (NADPH)"/>
    <property type="match status" value="1"/>
</dbReference>
<dbReference type="InterPro" id="IPR036291">
    <property type="entry name" value="NAD(P)-bd_dom_sf"/>
</dbReference>
<proteinExistence type="inferred from homology"/>
<dbReference type="Proteomes" id="UP001283341">
    <property type="component" value="Unassembled WGS sequence"/>
</dbReference>
<reference evidence="3" key="2">
    <citation type="submission" date="2023-06" db="EMBL/GenBank/DDBJ databases">
        <authorList>
            <consortium name="Lawrence Berkeley National Laboratory"/>
            <person name="Haridas S."/>
            <person name="Hensen N."/>
            <person name="Bonometti L."/>
            <person name="Westerberg I."/>
            <person name="Brannstrom I.O."/>
            <person name="Guillou S."/>
            <person name="Cros-Aarteil S."/>
            <person name="Calhoun S."/>
            <person name="Kuo A."/>
            <person name="Mondo S."/>
            <person name="Pangilinan J."/>
            <person name="Riley R."/>
            <person name="Labutti K."/>
            <person name="Andreopoulos B."/>
            <person name="Lipzen A."/>
            <person name="Chen C."/>
            <person name="Yanf M."/>
            <person name="Daum C."/>
            <person name="Ng V."/>
            <person name="Clum A."/>
            <person name="Steindorff A."/>
            <person name="Ohm R."/>
            <person name="Martin F."/>
            <person name="Silar P."/>
            <person name="Natvig D."/>
            <person name="Lalanne C."/>
            <person name="Gautier V."/>
            <person name="Ament-Velasquez S.L."/>
            <person name="Kruys A."/>
            <person name="Hutchinson M.I."/>
            <person name="Powell A.J."/>
            <person name="Barry K."/>
            <person name="Miller A.N."/>
            <person name="Grigoriev I.V."/>
            <person name="Debuchy R."/>
            <person name="Gladieux P."/>
            <person name="Thoren M.H."/>
            <person name="Johannesson H."/>
        </authorList>
    </citation>
    <scope>NUCLEOTIDE SEQUENCE</scope>
    <source>
        <strain evidence="3">CBS 118394</strain>
    </source>
</reference>
<dbReference type="InterPro" id="IPR051606">
    <property type="entry name" value="Polyketide_Oxido-like"/>
</dbReference>
<dbReference type="SUPFAM" id="SSF51735">
    <property type="entry name" value="NAD(P)-binding Rossmann-fold domains"/>
    <property type="match status" value="1"/>
</dbReference>
<dbReference type="InterPro" id="IPR016040">
    <property type="entry name" value="NAD(P)-bd_dom"/>
</dbReference>
<dbReference type="GO" id="GO:0042602">
    <property type="term" value="F:riboflavin reductase (NADPH) activity"/>
    <property type="evidence" value="ECO:0007669"/>
    <property type="project" value="TreeGrafter"/>
</dbReference>
<reference evidence="3" key="1">
    <citation type="journal article" date="2023" name="Mol. Phylogenet. Evol.">
        <title>Genome-scale phylogeny and comparative genomics of the fungal order Sordariales.</title>
        <authorList>
            <person name="Hensen N."/>
            <person name="Bonometti L."/>
            <person name="Westerberg I."/>
            <person name="Brannstrom I.O."/>
            <person name="Guillou S."/>
            <person name="Cros-Aarteil S."/>
            <person name="Calhoun S."/>
            <person name="Haridas S."/>
            <person name="Kuo A."/>
            <person name="Mondo S."/>
            <person name="Pangilinan J."/>
            <person name="Riley R."/>
            <person name="LaButti K."/>
            <person name="Andreopoulos B."/>
            <person name="Lipzen A."/>
            <person name="Chen C."/>
            <person name="Yan M."/>
            <person name="Daum C."/>
            <person name="Ng V."/>
            <person name="Clum A."/>
            <person name="Steindorff A."/>
            <person name="Ohm R.A."/>
            <person name="Martin F."/>
            <person name="Silar P."/>
            <person name="Natvig D.O."/>
            <person name="Lalanne C."/>
            <person name="Gautier V."/>
            <person name="Ament-Velasquez S.L."/>
            <person name="Kruys A."/>
            <person name="Hutchinson M.I."/>
            <person name="Powell A.J."/>
            <person name="Barry K."/>
            <person name="Miller A.N."/>
            <person name="Grigoriev I.V."/>
            <person name="Debuchy R."/>
            <person name="Gladieux P."/>
            <person name="Hiltunen Thoren M."/>
            <person name="Johannesson H."/>
        </authorList>
    </citation>
    <scope>NUCLEOTIDE SEQUENCE</scope>
    <source>
        <strain evidence="3">CBS 118394</strain>
    </source>
</reference>
<feature type="domain" description="NAD(P)-binding" evidence="2">
    <location>
        <begin position="12"/>
        <end position="225"/>
    </location>
</feature>
<keyword evidence="4" id="KW-1185">Reference proteome</keyword>
<gene>
    <name evidence="3" type="ORF">B0H66DRAFT_565949</name>
</gene>
<dbReference type="PANTHER" id="PTHR43355">
    <property type="entry name" value="FLAVIN REDUCTASE (NADPH)"/>
    <property type="match status" value="1"/>
</dbReference>
<dbReference type="EMBL" id="JAUEDM010000007">
    <property type="protein sequence ID" value="KAK3313373.1"/>
    <property type="molecule type" value="Genomic_DNA"/>
</dbReference>
<dbReference type="GO" id="GO:0004074">
    <property type="term" value="F:biliverdin reductase [NAD(P)H] activity"/>
    <property type="evidence" value="ECO:0007669"/>
    <property type="project" value="TreeGrafter"/>
</dbReference>
<comment type="caution">
    <text evidence="3">The sequence shown here is derived from an EMBL/GenBank/DDBJ whole genome shotgun (WGS) entry which is preliminary data.</text>
</comment>
<dbReference type="AlphaFoldDB" id="A0AAE0HUY2"/>
<comment type="similarity">
    <text evidence="1">Belongs to the avfA family.</text>
</comment>
<protein>
    <recommendedName>
        <fullName evidence="2">NAD(P)-binding domain-containing protein</fullName>
    </recommendedName>
</protein>
<evidence type="ECO:0000313" key="3">
    <source>
        <dbReference type="EMBL" id="KAK3313373.1"/>
    </source>
</evidence>
<accession>A0AAE0HUY2</accession>
<evidence type="ECO:0000259" key="2">
    <source>
        <dbReference type="Pfam" id="PF13460"/>
    </source>
</evidence>
<dbReference type="Gene3D" id="3.40.50.720">
    <property type="entry name" value="NAD(P)-binding Rossmann-like Domain"/>
    <property type="match status" value="1"/>
</dbReference>